<dbReference type="PANTHER" id="PTHR31051">
    <property type="entry name" value="PROTEASOME ASSEMBLY CHAPERONE 3"/>
    <property type="match status" value="1"/>
</dbReference>
<organism evidence="1 2">
    <name type="scientific">Raphidocelis subcapitata</name>
    <dbReference type="NCBI Taxonomy" id="307507"/>
    <lineage>
        <taxon>Eukaryota</taxon>
        <taxon>Viridiplantae</taxon>
        <taxon>Chlorophyta</taxon>
        <taxon>core chlorophytes</taxon>
        <taxon>Chlorophyceae</taxon>
        <taxon>CS clade</taxon>
        <taxon>Sphaeropleales</taxon>
        <taxon>Selenastraceae</taxon>
        <taxon>Raphidocelis</taxon>
    </lineage>
</organism>
<keyword evidence="2" id="KW-1185">Reference proteome</keyword>
<gene>
    <name evidence="1" type="ORF">Rsub_10843</name>
</gene>
<dbReference type="STRING" id="307507.A0A2V0PL90"/>
<evidence type="ECO:0000313" key="2">
    <source>
        <dbReference type="Proteomes" id="UP000247498"/>
    </source>
</evidence>
<dbReference type="Gene3D" id="3.30.230.90">
    <property type="match status" value="1"/>
</dbReference>
<dbReference type="InterPro" id="IPR018788">
    <property type="entry name" value="Proteasome_assmbl_chp_3"/>
</dbReference>
<dbReference type="InterPro" id="IPR053720">
    <property type="entry name" value="Psm_Assembly_Chaperone"/>
</dbReference>
<dbReference type="Proteomes" id="UP000247498">
    <property type="component" value="Unassembled WGS sequence"/>
</dbReference>
<dbReference type="Pfam" id="PF10178">
    <property type="entry name" value="PAC3"/>
    <property type="match status" value="1"/>
</dbReference>
<accession>A0A2V0PL90</accession>
<dbReference type="GO" id="GO:0043248">
    <property type="term" value="P:proteasome assembly"/>
    <property type="evidence" value="ECO:0007669"/>
    <property type="project" value="InterPro"/>
</dbReference>
<dbReference type="EMBL" id="BDRX01000116">
    <property type="protein sequence ID" value="GBF98097.1"/>
    <property type="molecule type" value="Genomic_DNA"/>
</dbReference>
<proteinExistence type="predicted"/>
<protein>
    <submittedName>
        <fullName evidence="1">Uncharacterized protein</fullName>
    </submittedName>
</protein>
<evidence type="ECO:0000313" key="1">
    <source>
        <dbReference type="EMBL" id="GBF98097.1"/>
    </source>
</evidence>
<sequence length="131" mass="13786">MATAGAPQVQPQGFPVAVKVARVDVGGEPTDIIASKYEDGLLLVVSQIGAFGTVLRARPDASAEGRTTYSTSVLLGRRDEPLLTLAARQLVEAAVEGGYTRPLTVTLGLKHHTLEAVKQLVAAVKEQGLLR</sequence>
<name>A0A2V0PL90_9CHLO</name>
<dbReference type="InParanoid" id="A0A2V0PL90"/>
<reference evidence="1 2" key="1">
    <citation type="journal article" date="2018" name="Sci. Rep.">
        <title>Raphidocelis subcapitata (=Pseudokirchneriella subcapitata) provides an insight into genome evolution and environmental adaptations in the Sphaeropleales.</title>
        <authorList>
            <person name="Suzuki S."/>
            <person name="Yamaguchi H."/>
            <person name="Nakajima N."/>
            <person name="Kawachi M."/>
        </authorList>
    </citation>
    <scope>NUCLEOTIDE SEQUENCE [LARGE SCALE GENOMIC DNA]</scope>
    <source>
        <strain evidence="1 2">NIES-35</strain>
    </source>
</reference>
<dbReference type="PANTHER" id="PTHR31051:SF1">
    <property type="entry name" value="PROTEASOME ASSEMBLY CHAPERONE 3"/>
    <property type="match status" value="1"/>
</dbReference>
<comment type="caution">
    <text evidence="1">The sequence shown here is derived from an EMBL/GenBank/DDBJ whole genome shotgun (WGS) entry which is preliminary data.</text>
</comment>
<dbReference type="FunCoup" id="A0A2V0PL90">
    <property type="interactions" value="1334"/>
</dbReference>
<dbReference type="AlphaFoldDB" id="A0A2V0PL90"/>
<dbReference type="OrthoDB" id="5839at2759"/>